<keyword evidence="6 10" id="KW-0812">Transmembrane</keyword>
<evidence type="ECO:0000256" key="9">
    <source>
        <dbReference type="ARBA" id="ARBA00023136"/>
    </source>
</evidence>
<evidence type="ECO:0000313" key="11">
    <source>
        <dbReference type="EMBL" id="RPB02378.1"/>
    </source>
</evidence>
<keyword evidence="5 10" id="KW-0808">Transferase</keyword>
<comment type="similarity">
    <text evidence="3 10">Belongs to the ALG6/ALG8 glucosyltransferase family.</text>
</comment>
<feature type="transmembrane region" description="Helical" evidence="10">
    <location>
        <begin position="458"/>
        <end position="477"/>
    </location>
</feature>
<dbReference type="GO" id="GO:0005789">
    <property type="term" value="C:endoplasmic reticulum membrane"/>
    <property type="evidence" value="ECO:0007669"/>
    <property type="project" value="UniProtKB-SubCell"/>
</dbReference>
<evidence type="ECO:0000256" key="1">
    <source>
        <dbReference type="ARBA" id="ARBA00004477"/>
    </source>
</evidence>
<dbReference type="AlphaFoldDB" id="A0A3N4JYP3"/>
<dbReference type="InterPro" id="IPR004856">
    <property type="entry name" value="Glyco_trans_ALG6/ALG8"/>
</dbReference>
<feature type="transmembrane region" description="Helical" evidence="10">
    <location>
        <begin position="365"/>
        <end position="383"/>
    </location>
</feature>
<evidence type="ECO:0000256" key="6">
    <source>
        <dbReference type="ARBA" id="ARBA00022692"/>
    </source>
</evidence>
<feature type="transmembrane region" description="Helical" evidence="10">
    <location>
        <begin position="124"/>
        <end position="144"/>
    </location>
</feature>
<feature type="transmembrane region" description="Helical" evidence="10">
    <location>
        <begin position="268"/>
        <end position="289"/>
    </location>
</feature>
<keyword evidence="4 10" id="KW-0328">Glycosyltransferase</keyword>
<keyword evidence="7 10" id="KW-0256">Endoplasmic reticulum</keyword>
<dbReference type="STRING" id="1336337.A0A3N4JYP3"/>
<feature type="transmembrane region" description="Helical" evidence="10">
    <location>
        <begin position="295"/>
        <end position="317"/>
    </location>
</feature>
<evidence type="ECO:0000256" key="2">
    <source>
        <dbReference type="ARBA" id="ARBA00004922"/>
    </source>
</evidence>
<dbReference type="UniPathway" id="UPA00378"/>
<feature type="transmembrane region" description="Helical" evidence="10">
    <location>
        <begin position="515"/>
        <end position="540"/>
    </location>
</feature>
<accession>A0A3N4JYP3</accession>
<gene>
    <name evidence="11" type="ORF">L873DRAFT_1787749</name>
</gene>
<comment type="pathway">
    <text evidence="2 10">Protein modification; protein glycosylation.</text>
</comment>
<feature type="transmembrane region" description="Helical" evidence="10">
    <location>
        <begin position="236"/>
        <end position="261"/>
    </location>
</feature>
<name>A0A3N4JYP3_9PEZI</name>
<evidence type="ECO:0000256" key="4">
    <source>
        <dbReference type="ARBA" id="ARBA00022676"/>
    </source>
</evidence>
<evidence type="ECO:0000256" key="8">
    <source>
        <dbReference type="ARBA" id="ARBA00022989"/>
    </source>
</evidence>
<keyword evidence="12" id="KW-1185">Reference proteome</keyword>
<feature type="transmembrane region" description="Helical" evidence="10">
    <location>
        <begin position="46"/>
        <end position="64"/>
    </location>
</feature>
<feature type="transmembrane region" description="Helical" evidence="10">
    <location>
        <begin position="389"/>
        <end position="406"/>
    </location>
</feature>
<sequence>MPSPQQGAYKPRMKKPKATRSVSFSLPALPFPLASFLHPLRSASSQWLVLPVLLMVSILFRWAVGLGPYSEGNIGMAAPPMHGDFEAQRHWMEVTTNLPVKEWYWHDLEWWGLDYPPLTAYHSWLLGIMCGFTLDYVTGVIRLTKMWFSGGMINPDWFALIESRGLDDVKLKTFMRATALASELLTYVPAVVIFVRVFGRQADLSKYDKGVALAAILMQPALMIIDHGHFQYNSVMLGFTLLAVDFFITDHIYWGSFFFVLSLSFKQMALYYAPVIFAYLLGLCVHTNINIPRLVLLGATVVISFGLVFAPLAVLGGKEQIAQCLFRVFPFARGLWEDKVANFWCAANVLVKFRERFDSGMLQKASLVATLAAILPPCLILFFNPQKRLLPLGLAACAWGFFMFSFQVHEKSVLLPLVPTTLVLAGSLDKNTVSWVSWMNNVAMFSMWPLLRRDGLQLQYTVLTLLYAWLMGTFEHLPEHWFGKLVHVGSYIAILATHFSEAFLFEGLLQKYPDLWVVANVEISFGCFTVAWIWVLWRLWKESRKGKKKPKRE</sequence>
<dbReference type="EC" id="2.4.1.-" evidence="10"/>
<evidence type="ECO:0000256" key="10">
    <source>
        <dbReference type="RuleBase" id="RU363110"/>
    </source>
</evidence>
<keyword evidence="9 10" id="KW-0472">Membrane</keyword>
<dbReference type="GO" id="GO:0042281">
    <property type="term" value="F:dolichyl pyrophosphate Man9GlcNAc2 alpha-1,3-glucosyltransferase activity"/>
    <property type="evidence" value="ECO:0007669"/>
    <property type="project" value="TreeGrafter"/>
</dbReference>
<protein>
    <recommendedName>
        <fullName evidence="10">Alpha-1,3-glucosyltransferase</fullName>
        <ecNumber evidence="10">2.4.1.-</ecNumber>
    </recommendedName>
</protein>
<organism evidence="11 12">
    <name type="scientific">Choiromyces venosus 120613-1</name>
    <dbReference type="NCBI Taxonomy" id="1336337"/>
    <lineage>
        <taxon>Eukaryota</taxon>
        <taxon>Fungi</taxon>
        <taxon>Dikarya</taxon>
        <taxon>Ascomycota</taxon>
        <taxon>Pezizomycotina</taxon>
        <taxon>Pezizomycetes</taxon>
        <taxon>Pezizales</taxon>
        <taxon>Tuberaceae</taxon>
        <taxon>Choiromyces</taxon>
    </lineage>
</organism>
<evidence type="ECO:0000256" key="5">
    <source>
        <dbReference type="ARBA" id="ARBA00022679"/>
    </source>
</evidence>
<dbReference type="EMBL" id="ML120368">
    <property type="protein sequence ID" value="RPB02378.1"/>
    <property type="molecule type" value="Genomic_DNA"/>
</dbReference>
<evidence type="ECO:0000256" key="7">
    <source>
        <dbReference type="ARBA" id="ARBA00022824"/>
    </source>
</evidence>
<dbReference type="OrthoDB" id="5589195at2759"/>
<feature type="transmembrane region" description="Helical" evidence="10">
    <location>
        <begin position="21"/>
        <end position="40"/>
    </location>
</feature>
<comment type="subcellular location">
    <subcellularLocation>
        <location evidence="1 10">Endoplasmic reticulum membrane</location>
        <topology evidence="1 10">Multi-pass membrane protein</topology>
    </subcellularLocation>
</comment>
<keyword evidence="8 10" id="KW-1133">Transmembrane helix</keyword>
<dbReference type="PANTHER" id="PTHR12413:SF1">
    <property type="entry name" value="DOLICHYL PYROPHOSPHATE MAN9GLCNAC2 ALPHA-1,3-GLUCOSYLTRANSFERASE"/>
    <property type="match status" value="1"/>
</dbReference>
<reference evidence="11 12" key="1">
    <citation type="journal article" date="2018" name="Nat. Ecol. Evol.">
        <title>Pezizomycetes genomes reveal the molecular basis of ectomycorrhizal truffle lifestyle.</title>
        <authorList>
            <person name="Murat C."/>
            <person name="Payen T."/>
            <person name="Noel B."/>
            <person name="Kuo A."/>
            <person name="Morin E."/>
            <person name="Chen J."/>
            <person name="Kohler A."/>
            <person name="Krizsan K."/>
            <person name="Balestrini R."/>
            <person name="Da Silva C."/>
            <person name="Montanini B."/>
            <person name="Hainaut M."/>
            <person name="Levati E."/>
            <person name="Barry K.W."/>
            <person name="Belfiori B."/>
            <person name="Cichocki N."/>
            <person name="Clum A."/>
            <person name="Dockter R.B."/>
            <person name="Fauchery L."/>
            <person name="Guy J."/>
            <person name="Iotti M."/>
            <person name="Le Tacon F."/>
            <person name="Lindquist E.A."/>
            <person name="Lipzen A."/>
            <person name="Malagnac F."/>
            <person name="Mello A."/>
            <person name="Molinier V."/>
            <person name="Miyauchi S."/>
            <person name="Poulain J."/>
            <person name="Riccioni C."/>
            <person name="Rubini A."/>
            <person name="Sitrit Y."/>
            <person name="Splivallo R."/>
            <person name="Traeger S."/>
            <person name="Wang M."/>
            <person name="Zifcakova L."/>
            <person name="Wipf D."/>
            <person name="Zambonelli A."/>
            <person name="Paolocci F."/>
            <person name="Nowrousian M."/>
            <person name="Ottonello S."/>
            <person name="Baldrian P."/>
            <person name="Spatafora J.W."/>
            <person name="Henrissat B."/>
            <person name="Nagy L.G."/>
            <person name="Aury J.M."/>
            <person name="Wincker P."/>
            <person name="Grigoriev I.V."/>
            <person name="Bonfante P."/>
            <person name="Martin F.M."/>
        </authorList>
    </citation>
    <scope>NUCLEOTIDE SEQUENCE [LARGE SCALE GENOMIC DNA]</scope>
    <source>
        <strain evidence="11 12">120613-1</strain>
    </source>
</reference>
<dbReference type="Proteomes" id="UP000276215">
    <property type="component" value="Unassembled WGS sequence"/>
</dbReference>
<feature type="transmembrane region" description="Helical" evidence="10">
    <location>
        <begin position="174"/>
        <end position="198"/>
    </location>
</feature>
<proteinExistence type="inferred from homology"/>
<dbReference type="PANTHER" id="PTHR12413">
    <property type="entry name" value="DOLICHYL GLYCOSYLTRANSFERASE"/>
    <property type="match status" value="1"/>
</dbReference>
<feature type="transmembrane region" description="Helical" evidence="10">
    <location>
        <begin position="489"/>
        <end position="509"/>
    </location>
</feature>
<evidence type="ECO:0000256" key="3">
    <source>
        <dbReference type="ARBA" id="ARBA00008715"/>
    </source>
</evidence>
<evidence type="ECO:0000313" key="12">
    <source>
        <dbReference type="Proteomes" id="UP000276215"/>
    </source>
</evidence>
<dbReference type="Pfam" id="PF03155">
    <property type="entry name" value="Alg6_Alg8"/>
    <property type="match status" value="1"/>
</dbReference>